<keyword evidence="2" id="KW-0378">Hydrolase</keyword>
<accession>A0A818PYS1</accession>
<dbReference type="SUPFAM" id="SSF48452">
    <property type="entry name" value="TPR-like"/>
    <property type="match status" value="1"/>
</dbReference>
<dbReference type="InterPro" id="IPR050593">
    <property type="entry name" value="LovG"/>
</dbReference>
<dbReference type="InterPro" id="IPR001611">
    <property type="entry name" value="Leu-rich_rpt"/>
</dbReference>
<dbReference type="GO" id="GO:0016787">
    <property type="term" value="F:hydrolase activity"/>
    <property type="evidence" value="ECO:0007669"/>
    <property type="project" value="UniProtKB-KW"/>
</dbReference>
<feature type="domain" description="Serine hydrolase" evidence="3">
    <location>
        <begin position="269"/>
        <end position="465"/>
    </location>
</feature>
<protein>
    <recommendedName>
        <fullName evidence="3">Serine hydrolase domain-containing protein</fullName>
    </recommendedName>
</protein>
<dbReference type="Gene3D" id="1.20.58.320">
    <property type="entry name" value="TPR-like"/>
    <property type="match status" value="1"/>
</dbReference>
<dbReference type="InterPro" id="IPR032675">
    <property type="entry name" value="LRR_dom_sf"/>
</dbReference>
<dbReference type="Gene3D" id="3.40.50.1820">
    <property type="entry name" value="alpha/beta hydrolase"/>
    <property type="match status" value="1"/>
</dbReference>
<proteinExistence type="inferred from homology"/>
<dbReference type="InterPro" id="IPR005645">
    <property type="entry name" value="FSH-like_dom"/>
</dbReference>
<dbReference type="SUPFAM" id="SSF52047">
    <property type="entry name" value="RNI-like"/>
    <property type="match status" value="1"/>
</dbReference>
<dbReference type="EMBL" id="CAJNYT010004115">
    <property type="protein sequence ID" value="CAF3632893.1"/>
    <property type="molecule type" value="Genomic_DNA"/>
</dbReference>
<evidence type="ECO:0000313" key="5">
    <source>
        <dbReference type="Proteomes" id="UP000663872"/>
    </source>
</evidence>
<comment type="caution">
    <text evidence="4">The sequence shown here is derived from an EMBL/GenBank/DDBJ whole genome shotgun (WGS) entry which is preliminary data.</text>
</comment>
<evidence type="ECO:0000313" key="4">
    <source>
        <dbReference type="EMBL" id="CAF3632893.1"/>
    </source>
</evidence>
<dbReference type="Gene3D" id="1.25.40.10">
    <property type="entry name" value="Tetratricopeptide repeat domain"/>
    <property type="match status" value="1"/>
</dbReference>
<dbReference type="Pfam" id="PF06041">
    <property type="entry name" value="DUF924"/>
    <property type="match status" value="1"/>
</dbReference>
<name>A0A818PYS1_9BILA</name>
<sequence length="1309" mass="149103">MNTTIDSSLLSTQFTENLLSTANVEELRAKNQDKEVIESIYSYWFGENIDTWSKTYPLKTKLWFKADKKIDQEIKEKFEKFLIDATTENSKLCERWQTTSRGKLILIILFDQFSRNIYRGTRKMFEYDHFALKIALEIIDDSTHVTAYSLPERLFLYLPLVHSESLIYTAKGADLMNDLALQVTQRNLRKRYVTNALSAKTHQQIIEQFGRYPHRNKLLGRESTEDEEKYLKTTHNDFVLSVQSLKSVAVEPIDKNETASPIQSDRPLLKILVLHGFRQNANSLKRSGKNLFKSLKDVATFTFANAPLPYNSMNEGKEELSAAFGDENSPETSYQRIWWNSSADSKTYHHLDVSLHYIDKLFQSEGPFDGIIGFSQGASLCAILCALQPFGNISFDFSILISGFTPRAACYEHLMQPNSIKNQPSIHIYGVNDALVDNDRTIELAAIFENPLVLSHPGGHFTPNAWPNTRIKQFLIAQQERLTHKQGATINNDINQFEALITFEEKLKATIFNHQKRISNLPTTERKNNKLPIIPIGLSKPIDQQNIEIIIEHIDDYLLDDVILLVWCERTTFYNSEPKEDNDKCATSLFFRHWILVYLKKPDELLSSHFHAILKYGGWGDLKTLYITTDQMLSEFAQEKTLLDNLKATCVKVFGDQLKHDYRVVLNQPDESENDREQENSIQNQEWIGNCAKEAPRISNTPTNSCTIMAKDIAKYMQPIVNADNKSEKQFNADKGYSYQTYKRLISSICHVLEKASPNFVAEQMRTRNRKDRAFQYTKEQREQLLKAPPSSYITNPEPEPVVPCSLEELEPLLEHLKLNRPGPHDDKQSIVFSRGTIMSGGRLDLCKQVVGPQGIQPLLNAMKQSSVINRLLLGNNIVGLPGAQAISQYIRCNTDSNIDTWYIAGNHFDSECISLICDALATDTKVKALWLKRNPILASGIVHIAQMLATNQYLQTLDLLNTGLLDEGCEILFNAFKSNHNLKHLYMDTNGLTVKSGHIIRLHFEQNDNHLESLYLSCNALGDAGICEIACGLKHDKRLKRLGLASNCIGVEGARALVDALVDHVSLQQLNLGYMKATILLGGLDNVIGDEGATEISRLIRLNKQIRSIDLTFNGISQKGLIELRDALKQNRTLTTLKILQFGQTHDGITKEEIYNMIEQNKIEWGKQILDHNRTDSSPLSQSKCLEKGQQLNDDINFPEHIRSIDLTFNGISQKGLIELRDALKQNRTLTTLKILQFGQTHDGITKEEIYNIIEQNKTEWGKQILDHNRTDSSPLSQSKCLEKGQQLNDDINFPEHVMEIISYYRTH</sequence>
<dbReference type="GO" id="GO:0005634">
    <property type="term" value="C:nucleus"/>
    <property type="evidence" value="ECO:0007669"/>
    <property type="project" value="TreeGrafter"/>
</dbReference>
<gene>
    <name evidence="4" type="ORF">GRG538_LOCUS24256</name>
</gene>
<dbReference type="PANTHER" id="PTHR48070:SF6">
    <property type="entry name" value="ESTERASE OVCA2"/>
    <property type="match status" value="1"/>
</dbReference>
<evidence type="ECO:0000259" key="3">
    <source>
        <dbReference type="Pfam" id="PF03959"/>
    </source>
</evidence>
<dbReference type="PANTHER" id="PTHR48070">
    <property type="entry name" value="ESTERASE OVCA2"/>
    <property type="match status" value="1"/>
</dbReference>
<dbReference type="Gene3D" id="3.80.10.10">
    <property type="entry name" value="Ribonuclease Inhibitor"/>
    <property type="match status" value="4"/>
</dbReference>
<dbReference type="GO" id="GO:0005737">
    <property type="term" value="C:cytoplasm"/>
    <property type="evidence" value="ECO:0007669"/>
    <property type="project" value="TreeGrafter"/>
</dbReference>
<dbReference type="Pfam" id="PF03959">
    <property type="entry name" value="FSH1"/>
    <property type="match status" value="1"/>
</dbReference>
<organism evidence="4 5">
    <name type="scientific">Rotaria socialis</name>
    <dbReference type="NCBI Taxonomy" id="392032"/>
    <lineage>
        <taxon>Eukaryota</taxon>
        <taxon>Metazoa</taxon>
        <taxon>Spiralia</taxon>
        <taxon>Gnathifera</taxon>
        <taxon>Rotifera</taxon>
        <taxon>Eurotatoria</taxon>
        <taxon>Bdelloidea</taxon>
        <taxon>Philodinida</taxon>
        <taxon>Philodinidae</taxon>
        <taxon>Rotaria</taxon>
    </lineage>
</organism>
<dbReference type="SMART" id="SM00368">
    <property type="entry name" value="LRR_RI"/>
    <property type="match status" value="7"/>
</dbReference>
<dbReference type="Pfam" id="PF13516">
    <property type="entry name" value="LRR_6"/>
    <property type="match status" value="3"/>
</dbReference>
<dbReference type="SUPFAM" id="SSF53474">
    <property type="entry name" value="alpha/beta-Hydrolases"/>
    <property type="match status" value="1"/>
</dbReference>
<comment type="similarity">
    <text evidence="1">Belongs to the LovG family.</text>
</comment>
<evidence type="ECO:0000256" key="2">
    <source>
        <dbReference type="ARBA" id="ARBA00022801"/>
    </source>
</evidence>
<reference evidence="4" key="1">
    <citation type="submission" date="2021-02" db="EMBL/GenBank/DDBJ databases">
        <authorList>
            <person name="Nowell W R."/>
        </authorList>
    </citation>
    <scope>NUCLEOTIDE SEQUENCE</scope>
</reference>
<dbReference type="InterPro" id="IPR029058">
    <property type="entry name" value="AB_hydrolase_fold"/>
</dbReference>
<dbReference type="Proteomes" id="UP000663872">
    <property type="component" value="Unassembled WGS sequence"/>
</dbReference>
<evidence type="ECO:0000256" key="1">
    <source>
        <dbReference type="ARBA" id="ARBA00005863"/>
    </source>
</evidence>
<dbReference type="InterPro" id="IPR011990">
    <property type="entry name" value="TPR-like_helical_dom_sf"/>
</dbReference>
<dbReference type="InterPro" id="IPR010323">
    <property type="entry name" value="DUF924"/>
</dbReference>